<dbReference type="AlphaFoldDB" id="X1PRX5"/>
<sequence>MPKPSELMRQGGIRTRRKFALIRCKCKNHLIVKRAQQTRLCPRCGRRFWLRGYHVVLESNDLKLLSNLRWGKGNYYRPNGLVPADKLLAHSSHTAEESEARDYRSRSPKPKRATELVAT</sequence>
<accession>X1PRX5</accession>
<organism evidence="2">
    <name type="scientific">marine sediment metagenome</name>
    <dbReference type="NCBI Taxonomy" id="412755"/>
    <lineage>
        <taxon>unclassified sequences</taxon>
        <taxon>metagenomes</taxon>
        <taxon>ecological metagenomes</taxon>
    </lineage>
</organism>
<proteinExistence type="predicted"/>
<reference evidence="2" key="1">
    <citation type="journal article" date="2014" name="Front. Microbiol.">
        <title>High frequency of phylogenetically diverse reductive dehalogenase-homologous genes in deep subseafloor sedimentary metagenomes.</title>
        <authorList>
            <person name="Kawai M."/>
            <person name="Futagami T."/>
            <person name="Toyoda A."/>
            <person name="Takaki Y."/>
            <person name="Nishi S."/>
            <person name="Hori S."/>
            <person name="Arai W."/>
            <person name="Tsubouchi T."/>
            <person name="Morono Y."/>
            <person name="Uchiyama I."/>
            <person name="Ito T."/>
            <person name="Fujiyama A."/>
            <person name="Inagaki F."/>
            <person name="Takami H."/>
        </authorList>
    </citation>
    <scope>NUCLEOTIDE SEQUENCE</scope>
    <source>
        <strain evidence="2">Expedition CK06-06</strain>
    </source>
</reference>
<comment type="caution">
    <text evidence="2">The sequence shown here is derived from an EMBL/GenBank/DDBJ whole genome shotgun (WGS) entry which is preliminary data.</text>
</comment>
<gene>
    <name evidence="2" type="ORF">S06H3_46557</name>
</gene>
<evidence type="ECO:0000313" key="2">
    <source>
        <dbReference type="EMBL" id="GAI41860.1"/>
    </source>
</evidence>
<dbReference type="EMBL" id="BARV01029161">
    <property type="protein sequence ID" value="GAI41860.1"/>
    <property type="molecule type" value="Genomic_DNA"/>
</dbReference>
<evidence type="ECO:0000256" key="1">
    <source>
        <dbReference type="SAM" id="MobiDB-lite"/>
    </source>
</evidence>
<feature type="region of interest" description="Disordered" evidence="1">
    <location>
        <begin position="92"/>
        <end position="119"/>
    </location>
</feature>
<protein>
    <submittedName>
        <fullName evidence="2">Uncharacterized protein</fullName>
    </submittedName>
</protein>
<feature type="compositionally biased region" description="Basic and acidic residues" evidence="1">
    <location>
        <begin position="93"/>
        <end position="105"/>
    </location>
</feature>
<dbReference type="Gene3D" id="3.90.820.10">
    <property type="entry name" value="Structural Genomics, Unknown Function 30-nov-00 1gh9 Mol_id"/>
    <property type="match status" value="1"/>
</dbReference>
<name>X1PRX5_9ZZZZ</name>